<dbReference type="PANTHER" id="PTHR11851">
    <property type="entry name" value="METALLOPROTEASE"/>
    <property type="match status" value="1"/>
</dbReference>
<comment type="caution">
    <text evidence="3">The sequence shown here is derived from an EMBL/GenBank/DDBJ whole genome shotgun (WGS) entry which is preliminary data.</text>
</comment>
<dbReference type="EMBL" id="CABQ01000045">
    <property type="protein sequence ID" value="CBI06951.1"/>
    <property type="molecule type" value="Genomic_DNA"/>
</dbReference>
<feature type="domain" description="Peptidase M16 N-terminal" evidence="1">
    <location>
        <begin position="459"/>
        <end position="578"/>
    </location>
</feature>
<name>E6QI86_9ZZZZ</name>
<dbReference type="InterPro" id="IPR007863">
    <property type="entry name" value="Peptidase_M16_C"/>
</dbReference>
<evidence type="ECO:0000259" key="2">
    <source>
        <dbReference type="Pfam" id="PF05193"/>
    </source>
</evidence>
<dbReference type="SUPFAM" id="SSF63411">
    <property type="entry name" value="LuxS/MPP-like metallohydrolase"/>
    <property type="match status" value="4"/>
</dbReference>
<gene>
    <name evidence="3" type="ORF">CARN6_0251</name>
</gene>
<dbReference type="PANTHER" id="PTHR11851:SF224">
    <property type="entry name" value="PROCESSING PROTEASE"/>
    <property type="match status" value="1"/>
</dbReference>
<evidence type="ECO:0000259" key="1">
    <source>
        <dbReference type="Pfam" id="PF00675"/>
    </source>
</evidence>
<evidence type="ECO:0000313" key="3">
    <source>
        <dbReference type="EMBL" id="CBI06951.1"/>
    </source>
</evidence>
<dbReference type="InterPro" id="IPR011765">
    <property type="entry name" value="Pept_M16_N"/>
</dbReference>
<proteinExistence type="predicted"/>
<feature type="domain" description="Peptidase M16 N-terminal" evidence="1">
    <location>
        <begin position="2"/>
        <end position="121"/>
    </location>
</feature>
<sequence length="889" mass="96285">MAVDLWYHVGPANEKAGRTGFAHLFEHMMFEGSEHVGEKAHFKYLEGAGATDINGTTSYDRTNYFETIPSNELDLALWLESDRMGFLLETLDRTKLTNQRDVVRNELRQDEGQPYDVADEAVGHLLFPKTHPYYGNVIGSHADVEAARLNDVREFFHDYYTPNNASIAIVGDFDAATIKAKLEKYFGPIPRGPAVDAPHVVTPPITTQRRETVTDTVQLPRLSLGWLTPAAFTPGDRASEMFLNILGGGKVSRLYQRLVYKDQVAQSVSCSDEQVMVTSMAQCDIIARPGVKLDDIEAKVDEEIEALRKNGPTQAELDRARNQTLSGVIEGLQRLGGFGGVADMMDRYNQYEHNPGYLAKDVAGYEALTPASIQQAAQKYFGKNQSVVVDCVPGKKGTEDVPRSPEDTDLHTVVTPPYTQAFEDTQAWRKEAPKPGPESKLHLPAPEAFSLANGLKVYLIEEHELPVLSANLVTRAGGEDNPTDKPGLAGFTARMLTEGTKTRSSTELADDVAQIGAGLGSSAGMDSAGVSIGALTSNTDPAMQILSDVALHPAFAAAEVERVRKQREIAILQESDQPIASMLRVGEKLLYGDQPYGFRPVGTIDSVKAMTQADLDKFWTAHYGPQDSALVLAGDLTMSQAHALAEKYFGGWSNPSVSATPVSLPAPPAAPERKVVIVDKPDSPQTALFAIGLGVPRNTPDHAAIEEMNATLGGLFSSRINMNLREKHGYTYGAFSGFAFNREGGPFFAGAQVRTDVTGPAATALFAELDRIHTDPPTAEELTLAKNNALRSLPGSFETVDSESGLMAGLFVYDLPMDYFATLPARFEAVTSTDVAQVAAKYIHPDHVIVLAVGDRAKIEPQLEKANLGPIELRDESGNAVKATAAAKP</sequence>
<organism evidence="3">
    <name type="scientific">mine drainage metagenome</name>
    <dbReference type="NCBI Taxonomy" id="410659"/>
    <lineage>
        <taxon>unclassified sequences</taxon>
        <taxon>metagenomes</taxon>
        <taxon>ecological metagenomes</taxon>
    </lineage>
</organism>
<reference evidence="3" key="1">
    <citation type="submission" date="2009-10" db="EMBL/GenBank/DDBJ databases">
        <title>Diversity of trophic interactions inside an arsenic-rich microbial ecosystem.</title>
        <authorList>
            <person name="Bertin P.N."/>
            <person name="Heinrich-Salmeron A."/>
            <person name="Pelletier E."/>
            <person name="Goulhen-Chollet F."/>
            <person name="Arsene-Ploetze F."/>
            <person name="Gallien S."/>
            <person name="Calteau A."/>
            <person name="Vallenet D."/>
            <person name="Casiot C."/>
            <person name="Chane-Woon-Ming B."/>
            <person name="Giloteaux L."/>
            <person name="Barakat M."/>
            <person name="Bonnefoy V."/>
            <person name="Bruneel O."/>
            <person name="Chandler M."/>
            <person name="Cleiss J."/>
            <person name="Duran R."/>
            <person name="Elbaz-Poulichet F."/>
            <person name="Fonknechten N."/>
            <person name="Lauga B."/>
            <person name="Mornico D."/>
            <person name="Ortet P."/>
            <person name="Schaeffer C."/>
            <person name="Siguier P."/>
            <person name="Alexander Thil Smith A."/>
            <person name="Van Dorsselaer A."/>
            <person name="Weissenbach J."/>
            <person name="Medigue C."/>
            <person name="Le Paslier D."/>
        </authorList>
    </citation>
    <scope>NUCLEOTIDE SEQUENCE</scope>
</reference>
<feature type="domain" description="Peptidase M16 C-terminal" evidence="2">
    <location>
        <begin position="149"/>
        <end position="323"/>
    </location>
</feature>
<dbReference type="Gene3D" id="3.30.830.10">
    <property type="entry name" value="Metalloenzyme, LuxS/M16 peptidase-like"/>
    <property type="match status" value="4"/>
</dbReference>
<dbReference type="InterPro" id="IPR050361">
    <property type="entry name" value="MPP/UQCRC_Complex"/>
</dbReference>
<dbReference type="AlphaFoldDB" id="E6QI86"/>
<dbReference type="InterPro" id="IPR011249">
    <property type="entry name" value="Metalloenz_LuxS/M16"/>
</dbReference>
<feature type="domain" description="Peptidase M16 C-terminal" evidence="2">
    <location>
        <begin position="610"/>
        <end position="788"/>
    </location>
</feature>
<dbReference type="Pfam" id="PF00675">
    <property type="entry name" value="Peptidase_M16"/>
    <property type="match status" value="2"/>
</dbReference>
<protein>
    <submittedName>
        <fullName evidence="3">Peptidase M16-like</fullName>
    </submittedName>
</protein>
<dbReference type="GO" id="GO:0046872">
    <property type="term" value="F:metal ion binding"/>
    <property type="evidence" value="ECO:0007669"/>
    <property type="project" value="InterPro"/>
</dbReference>
<dbReference type="Pfam" id="PF05193">
    <property type="entry name" value="Peptidase_M16_C"/>
    <property type="match status" value="2"/>
</dbReference>
<accession>E6QI86</accession>